<protein>
    <submittedName>
        <fullName evidence="1">Uncharacterized protein</fullName>
    </submittedName>
</protein>
<feature type="non-terminal residue" evidence="1">
    <location>
        <position position="191"/>
    </location>
</feature>
<accession>A0A699UM34</accession>
<reference evidence="1" key="1">
    <citation type="journal article" date="2019" name="Sci. Rep.">
        <title>Draft genome of Tanacetum cinerariifolium, the natural source of mosquito coil.</title>
        <authorList>
            <person name="Yamashiro T."/>
            <person name="Shiraishi A."/>
            <person name="Satake H."/>
            <person name="Nakayama K."/>
        </authorList>
    </citation>
    <scope>NUCLEOTIDE SEQUENCE</scope>
</reference>
<comment type="caution">
    <text evidence="1">The sequence shown here is derived from an EMBL/GenBank/DDBJ whole genome shotgun (WGS) entry which is preliminary data.</text>
</comment>
<name>A0A699UM34_TANCI</name>
<dbReference type="AlphaFoldDB" id="A0A699UM34"/>
<feature type="non-terminal residue" evidence="1">
    <location>
        <position position="1"/>
    </location>
</feature>
<proteinExistence type="predicted"/>
<organism evidence="1">
    <name type="scientific">Tanacetum cinerariifolium</name>
    <name type="common">Dalmatian daisy</name>
    <name type="synonym">Chrysanthemum cinerariifolium</name>
    <dbReference type="NCBI Taxonomy" id="118510"/>
    <lineage>
        <taxon>Eukaryota</taxon>
        <taxon>Viridiplantae</taxon>
        <taxon>Streptophyta</taxon>
        <taxon>Embryophyta</taxon>
        <taxon>Tracheophyta</taxon>
        <taxon>Spermatophyta</taxon>
        <taxon>Magnoliopsida</taxon>
        <taxon>eudicotyledons</taxon>
        <taxon>Gunneridae</taxon>
        <taxon>Pentapetalae</taxon>
        <taxon>asterids</taxon>
        <taxon>campanulids</taxon>
        <taxon>Asterales</taxon>
        <taxon>Asteraceae</taxon>
        <taxon>Asteroideae</taxon>
        <taxon>Anthemideae</taxon>
        <taxon>Anthemidinae</taxon>
        <taxon>Tanacetum</taxon>
    </lineage>
</organism>
<gene>
    <name evidence="1" type="ORF">Tci_894680</name>
</gene>
<dbReference type="EMBL" id="BKCJ011339364">
    <property type="protein sequence ID" value="GFD22711.1"/>
    <property type="molecule type" value="Genomic_DNA"/>
</dbReference>
<sequence length="191" mass="20207">TVGIDDQVAVQALNHRAHATGNRGRGVAAGAHTDDQTARSRTIGTRLVVSKDVAAGFAAFFDIANIRVGLRHIVRHVNVDIAVSHVAVAVHGMHSDLFVVDRAVALIVGLGTVERVAVGHFPGDRVIGNNSKGAARWQCGRLRRSDRHAILDHVDAANGQGLQTVRRRDLHGAGLGQRRGVRAAAVGQVGF</sequence>
<evidence type="ECO:0000313" key="1">
    <source>
        <dbReference type="EMBL" id="GFD22711.1"/>
    </source>
</evidence>